<keyword evidence="3" id="KW-1185">Reference proteome</keyword>
<dbReference type="RefSeq" id="WP_248866050.1">
    <property type="nucleotide sequence ID" value="NZ_CP086322.1"/>
</dbReference>
<evidence type="ECO:0000313" key="2">
    <source>
        <dbReference type="EMBL" id="UQA95174.1"/>
    </source>
</evidence>
<keyword evidence="1" id="KW-1133">Transmembrane helix</keyword>
<evidence type="ECO:0000256" key="1">
    <source>
        <dbReference type="SAM" id="Phobius"/>
    </source>
</evidence>
<evidence type="ECO:0000313" key="3">
    <source>
        <dbReference type="Proteomes" id="UP000830115"/>
    </source>
</evidence>
<proteinExistence type="predicted"/>
<sequence>MALALHNAALYLGSAVGSALGGPALAAGLAPYALLWAAAVGLAAHLVAGRRSPVALLVSTLGSYEHS</sequence>
<feature type="transmembrane region" description="Helical" evidence="1">
    <location>
        <begin position="29"/>
        <end position="48"/>
    </location>
</feature>
<keyword evidence="1" id="KW-0812">Transmembrane</keyword>
<organism evidence="2 3">
    <name type="scientific">Streptomyces halobius</name>
    <dbReference type="NCBI Taxonomy" id="2879846"/>
    <lineage>
        <taxon>Bacteria</taxon>
        <taxon>Bacillati</taxon>
        <taxon>Actinomycetota</taxon>
        <taxon>Actinomycetes</taxon>
        <taxon>Kitasatosporales</taxon>
        <taxon>Streptomycetaceae</taxon>
        <taxon>Streptomyces</taxon>
    </lineage>
</organism>
<reference evidence="2" key="1">
    <citation type="submission" date="2021-10" db="EMBL/GenBank/DDBJ databases">
        <title>Streptomyces nigrumlapis sp.nov.,an antimicrobial producing actinobacterium isolated from Black Gobi rocks.</title>
        <authorList>
            <person name="Wen Y."/>
            <person name="Zhang W."/>
            <person name="Liu X.G."/>
        </authorList>
    </citation>
    <scope>NUCLEOTIDE SEQUENCE</scope>
    <source>
        <strain evidence="2">ST13-2-2</strain>
    </source>
</reference>
<dbReference type="EMBL" id="CP086322">
    <property type="protein sequence ID" value="UQA95174.1"/>
    <property type="molecule type" value="Genomic_DNA"/>
</dbReference>
<gene>
    <name evidence="2" type="ORF">K9S39_27925</name>
</gene>
<accession>A0ABY4MEK1</accession>
<name>A0ABY4MEK1_9ACTN</name>
<dbReference type="Proteomes" id="UP000830115">
    <property type="component" value="Chromosome"/>
</dbReference>
<keyword evidence="1" id="KW-0472">Membrane</keyword>
<protein>
    <submittedName>
        <fullName evidence="2">Uncharacterized protein</fullName>
    </submittedName>
</protein>